<name>A0A1I4VTI5_9PROT</name>
<sequence>MAWNWTAQSCCRAQWNEARQDIASHITLAHAKHTIVSVKSGVLCQPHGFSLHADVRCAMHQRSKLERLCRYITRPAIADERLARNQDGQVILTLKTPFRDGTTPSDVAAGIHATAGCAGFPGKAQPHSFPWRTCAECQASLRDLPGSKKNKNNPSDRNDDVPPSVASVRIRWARLLKRVFDIEHCPHCGGALKIIATILKKAAITKILDHLGLSSSAPPRSPAQVFDPFEPI</sequence>
<reference evidence="3" key="1">
    <citation type="submission" date="2016-10" db="EMBL/GenBank/DDBJ databases">
        <authorList>
            <person name="Varghese N."/>
            <person name="Submissions S."/>
        </authorList>
    </citation>
    <scope>NUCLEOTIDE SEQUENCE [LARGE SCALE GENOMIC DNA]</scope>
    <source>
        <strain evidence="3">Nm44</strain>
    </source>
</reference>
<proteinExistence type="predicted"/>
<protein>
    <submittedName>
        <fullName evidence="2">Putative transposase</fullName>
    </submittedName>
</protein>
<evidence type="ECO:0000259" key="1">
    <source>
        <dbReference type="Pfam" id="PF04986"/>
    </source>
</evidence>
<feature type="domain" description="Transposase IS801/IS1294" evidence="1">
    <location>
        <begin position="39"/>
        <end position="104"/>
    </location>
</feature>
<accession>A0A1I4VTI5</accession>
<dbReference type="Proteomes" id="UP000183287">
    <property type="component" value="Unassembled WGS sequence"/>
</dbReference>
<dbReference type="InterPro" id="IPR007069">
    <property type="entry name" value="Transposase_32"/>
</dbReference>
<dbReference type="AlphaFoldDB" id="A0A1I4VTI5"/>
<gene>
    <name evidence="2" type="ORF">SAMN05421863_10908</name>
</gene>
<dbReference type="RefSeq" id="WP_074907053.1">
    <property type="nucleotide sequence ID" value="NZ_FOUB01000090.1"/>
</dbReference>
<dbReference type="OrthoDB" id="8548768at2"/>
<keyword evidence="3" id="KW-1185">Reference proteome</keyword>
<organism evidence="2 3">
    <name type="scientific">Nitrosomonas communis</name>
    <dbReference type="NCBI Taxonomy" id="44574"/>
    <lineage>
        <taxon>Bacteria</taxon>
        <taxon>Pseudomonadati</taxon>
        <taxon>Pseudomonadota</taxon>
        <taxon>Betaproteobacteria</taxon>
        <taxon>Nitrosomonadales</taxon>
        <taxon>Nitrosomonadaceae</taxon>
        <taxon>Nitrosomonas</taxon>
    </lineage>
</organism>
<evidence type="ECO:0000313" key="3">
    <source>
        <dbReference type="Proteomes" id="UP000183287"/>
    </source>
</evidence>
<dbReference type="Pfam" id="PF04986">
    <property type="entry name" value="Y2_Tnp"/>
    <property type="match status" value="1"/>
</dbReference>
<evidence type="ECO:0000313" key="2">
    <source>
        <dbReference type="EMBL" id="SFN04493.1"/>
    </source>
</evidence>
<dbReference type="GO" id="GO:0004803">
    <property type="term" value="F:transposase activity"/>
    <property type="evidence" value="ECO:0007669"/>
    <property type="project" value="InterPro"/>
</dbReference>
<dbReference type="GO" id="GO:0003677">
    <property type="term" value="F:DNA binding"/>
    <property type="evidence" value="ECO:0007669"/>
    <property type="project" value="InterPro"/>
</dbReference>
<dbReference type="EMBL" id="FOUB01000090">
    <property type="protein sequence ID" value="SFN04493.1"/>
    <property type="molecule type" value="Genomic_DNA"/>
</dbReference>
<dbReference type="GO" id="GO:0006313">
    <property type="term" value="P:DNA transposition"/>
    <property type="evidence" value="ECO:0007669"/>
    <property type="project" value="InterPro"/>
</dbReference>